<dbReference type="PANTHER" id="PTHR31623:SF122">
    <property type="entry name" value="HXXXD-TYPE ACYL-TRANSFERASE FAMILY PROTEIN"/>
    <property type="match status" value="1"/>
</dbReference>
<dbReference type="STRING" id="981085.W9R8D9"/>
<organism evidence="4 5">
    <name type="scientific">Morus notabilis</name>
    <dbReference type="NCBI Taxonomy" id="981085"/>
    <lineage>
        <taxon>Eukaryota</taxon>
        <taxon>Viridiplantae</taxon>
        <taxon>Streptophyta</taxon>
        <taxon>Embryophyta</taxon>
        <taxon>Tracheophyta</taxon>
        <taxon>Spermatophyta</taxon>
        <taxon>Magnoliopsida</taxon>
        <taxon>eudicotyledons</taxon>
        <taxon>Gunneridae</taxon>
        <taxon>Pentapetalae</taxon>
        <taxon>rosids</taxon>
        <taxon>fabids</taxon>
        <taxon>Rosales</taxon>
        <taxon>Moraceae</taxon>
        <taxon>Moreae</taxon>
        <taxon>Morus</taxon>
    </lineage>
</organism>
<gene>
    <name evidence="4" type="ORF">L484_020695</name>
</gene>
<evidence type="ECO:0000313" key="5">
    <source>
        <dbReference type="Proteomes" id="UP000030645"/>
    </source>
</evidence>
<proteinExistence type="inferred from homology"/>
<reference evidence="5" key="1">
    <citation type="submission" date="2013-01" db="EMBL/GenBank/DDBJ databases">
        <title>Draft Genome Sequence of a Mulberry Tree, Morus notabilis C.K. Schneid.</title>
        <authorList>
            <person name="He N."/>
            <person name="Zhao S."/>
        </authorList>
    </citation>
    <scope>NUCLEOTIDE SEQUENCE</scope>
</reference>
<keyword evidence="5" id="KW-1185">Reference proteome</keyword>
<sequence>MGGETFNVEIVQRERIKPSSPTPQDLRIHELSILDQLALVIYIPIILFYPRRTIDDKRHHYSNCVNNNIDMIIYSLKSSLSKTLTLFYPLAGRIKQDYTVVECNDEGAELTEARVDHPMSEILERPAPDPEALRKLLAVDVESKEASDGALLHVQINVFACGGTAIGVSLSHKVADASTLSMFISTWAATAKLNHIEALPEFSSASLFPARHGHHQLGLNKELAREKCLMRRYVFDASNIAILKAKSASSSVESPTRVEVVSAVIWKCALGVSRAKFRGKYSSSSTNSIYVQFRQDVNIRRRTSPPLPEILAGNLVGSFSAKHDLLRDHIADDDHDDPDDGVQVLVSELRKGIEEMKEDYSKGIIFGSEKMLKALKESRKYDHVVNCSSWCGFKFYEADFGWGLPFWVSLASVAMKNIVVLLDARDGKGIEAWLTLGEDDVALLESNEVLRAFATFNPSVVS</sequence>
<dbReference type="EMBL" id="KE343785">
    <property type="protein sequence ID" value="EXB40961.1"/>
    <property type="molecule type" value="Genomic_DNA"/>
</dbReference>
<protein>
    <submittedName>
        <fullName evidence="4">Vinorine synthase</fullName>
    </submittedName>
</protein>
<dbReference type="Pfam" id="PF02458">
    <property type="entry name" value="Transferase"/>
    <property type="match status" value="1"/>
</dbReference>
<dbReference type="Gene3D" id="3.30.559.10">
    <property type="entry name" value="Chloramphenicol acetyltransferase-like domain"/>
    <property type="match status" value="2"/>
</dbReference>
<dbReference type="PANTHER" id="PTHR31623">
    <property type="entry name" value="F21J9.9"/>
    <property type="match status" value="1"/>
</dbReference>
<evidence type="ECO:0000256" key="3">
    <source>
        <dbReference type="ARBA" id="ARBA00023315"/>
    </source>
</evidence>
<keyword evidence="3" id="KW-0012">Acyltransferase</keyword>
<accession>W9R8D9</accession>
<dbReference type="AlphaFoldDB" id="W9R8D9"/>
<name>W9R8D9_9ROSA</name>
<dbReference type="OrthoDB" id="1149815at2759"/>
<dbReference type="GO" id="GO:0016746">
    <property type="term" value="F:acyltransferase activity"/>
    <property type="evidence" value="ECO:0007669"/>
    <property type="project" value="UniProtKB-KW"/>
</dbReference>
<dbReference type="eggNOG" id="ENOG502QQQA">
    <property type="taxonomic scope" value="Eukaryota"/>
</dbReference>
<dbReference type="KEGG" id="mnt:21403582"/>
<dbReference type="InterPro" id="IPR023213">
    <property type="entry name" value="CAT-like_dom_sf"/>
</dbReference>
<evidence type="ECO:0000313" key="4">
    <source>
        <dbReference type="EMBL" id="EXB40961.1"/>
    </source>
</evidence>
<evidence type="ECO:0000256" key="2">
    <source>
        <dbReference type="ARBA" id="ARBA00022679"/>
    </source>
</evidence>
<dbReference type="Proteomes" id="UP000030645">
    <property type="component" value="Unassembled WGS sequence"/>
</dbReference>
<comment type="similarity">
    <text evidence="1">Belongs to the plant acyltransferase family.</text>
</comment>
<keyword evidence="2" id="KW-0808">Transferase</keyword>
<evidence type="ECO:0000256" key="1">
    <source>
        <dbReference type="ARBA" id="ARBA00009861"/>
    </source>
</evidence>